<evidence type="ECO:0008006" key="3">
    <source>
        <dbReference type="Google" id="ProtNLM"/>
    </source>
</evidence>
<dbReference type="RefSeq" id="WP_344865240.1">
    <property type="nucleotide sequence ID" value="NZ_BAAAZN010000013.1"/>
</dbReference>
<name>A0ABP6XFA6_9PSEU</name>
<reference evidence="2" key="1">
    <citation type="journal article" date="2019" name="Int. J. Syst. Evol. Microbiol.">
        <title>The Global Catalogue of Microorganisms (GCM) 10K type strain sequencing project: providing services to taxonomists for standard genome sequencing and annotation.</title>
        <authorList>
            <consortium name="The Broad Institute Genomics Platform"/>
            <consortium name="The Broad Institute Genome Sequencing Center for Infectious Disease"/>
            <person name="Wu L."/>
            <person name="Ma J."/>
        </authorList>
    </citation>
    <scope>NUCLEOTIDE SEQUENCE [LARGE SCALE GENOMIC DNA]</scope>
    <source>
        <strain evidence="2">JCM 16898</strain>
    </source>
</reference>
<dbReference type="EMBL" id="BAAAZN010000013">
    <property type="protein sequence ID" value="GAA3565808.1"/>
    <property type="molecule type" value="Genomic_DNA"/>
</dbReference>
<organism evidence="1 2">
    <name type="scientific">Amycolatopsis ultiminotia</name>
    <dbReference type="NCBI Taxonomy" id="543629"/>
    <lineage>
        <taxon>Bacteria</taxon>
        <taxon>Bacillati</taxon>
        <taxon>Actinomycetota</taxon>
        <taxon>Actinomycetes</taxon>
        <taxon>Pseudonocardiales</taxon>
        <taxon>Pseudonocardiaceae</taxon>
        <taxon>Amycolatopsis</taxon>
    </lineage>
</organism>
<evidence type="ECO:0000313" key="1">
    <source>
        <dbReference type="EMBL" id="GAA3565808.1"/>
    </source>
</evidence>
<sequence>MGKHGCEQATGRIMLGRPLPGTVRETQRVMHVFPEPAMYPGGIVAFCGAQFWTGDLEWCERPAGMPCVRCLAATPLPPQALP</sequence>
<keyword evidence="2" id="KW-1185">Reference proteome</keyword>
<gene>
    <name evidence="1" type="ORF">GCM10022222_57020</name>
</gene>
<evidence type="ECO:0000313" key="2">
    <source>
        <dbReference type="Proteomes" id="UP001500689"/>
    </source>
</evidence>
<proteinExistence type="predicted"/>
<comment type="caution">
    <text evidence="1">The sequence shown here is derived from an EMBL/GenBank/DDBJ whole genome shotgun (WGS) entry which is preliminary data.</text>
</comment>
<protein>
    <recommendedName>
        <fullName evidence="3">Zinc-ribbon domain-containing protein</fullName>
    </recommendedName>
</protein>
<accession>A0ABP6XFA6</accession>
<dbReference type="Proteomes" id="UP001500689">
    <property type="component" value="Unassembled WGS sequence"/>
</dbReference>